<dbReference type="Pfam" id="PF13185">
    <property type="entry name" value="GAF_2"/>
    <property type="match status" value="1"/>
</dbReference>
<dbReference type="EC" id="3.1.3.16" evidence="1"/>
<dbReference type="InterPro" id="IPR036890">
    <property type="entry name" value="HATPase_C_sf"/>
</dbReference>
<dbReference type="AlphaFoldDB" id="A0A7X1HZT7"/>
<name>A0A7X1HZT7_9ACTN</name>
<keyword evidence="7" id="KW-0378">Hydrolase</keyword>
<sequence length="706" mass="75854">MSDNDHSRLAAALRRAVQELRASTGIAYVPVDEGRSLAAVTVVGTPVSLYTALEGIGVDNERYTPAVAYRTGEQIIGSCPGTLPAPSTADVTMPFPYTVASTPVAAAGHDVGVLTLLWVPPLGPRQLLPEEKKRCTRWADAMAHDLDIARQRHARARPASVPFFLLPGAEDTLGSNVSFLYDFQKVASALTQAVRPQDVIETVVQRIMAPFDAQSMLVSVLDDGRSRVLGYTGYPPEVTRSGPVPAPGEPLFLENDTDLAAAHLGPLAEGVRACALLPLVSEGRVTGTFVLGFDHPRRFGAEDRAVLVSMTGLLAQSLDRARHFETEHAVVRRLQQGLLPHMLPHLEELDTAARYVPAPGADVGGDWYDVLTLPDGNVGLVIGDVEGHSPTGAAIMGQIRSVVRAYATEGHGPADVLGRTNRLLAELGTDLFVTCSCIWLDRAAGTAEISCAGHPSPLLRLPDRSVEVADPEAGIPLGVAPDTVYHSVEVTLPPGTVLALYTDGLIHSRGTDLVSGTKTLCRLLAEADEQRLEELATRLLGITGEDAGEEREDDVALLLARYDGALPGAHRRVSRMSVQRHDLQAVREVRHFLHAKLREWGWREVSYDVELLATELVTNALVHADSDVDVRLREYPDRIRVEVRDCDPRPPMPAPITVTEEVDADAEHGRGLVIVEAVASAWGNSPSGRGKSVWFEVTAAAADPGG</sequence>
<dbReference type="PANTHER" id="PTHR43156">
    <property type="entry name" value="STAGE II SPORULATION PROTEIN E-RELATED"/>
    <property type="match status" value="1"/>
</dbReference>
<dbReference type="GO" id="GO:0016301">
    <property type="term" value="F:kinase activity"/>
    <property type="evidence" value="ECO:0007669"/>
    <property type="project" value="UniProtKB-KW"/>
</dbReference>
<accession>A0A7X1HZT7</accession>
<dbReference type="Gene3D" id="3.60.40.10">
    <property type="entry name" value="PPM-type phosphatase domain"/>
    <property type="match status" value="1"/>
</dbReference>
<keyword evidence="11" id="KW-0464">Manganese</keyword>
<dbReference type="GO" id="GO:0005524">
    <property type="term" value="F:ATP binding"/>
    <property type="evidence" value="ECO:0007669"/>
    <property type="project" value="UniProtKB-KW"/>
</dbReference>
<reference evidence="18 19" key="1">
    <citation type="submission" date="2020-08" db="EMBL/GenBank/DDBJ databases">
        <title>Whole-Genome Sequence of French Clinical Streptomyces mexicanus Strain Q0842.</title>
        <authorList>
            <person name="Boxberger M."/>
            <person name="La Scola B."/>
        </authorList>
    </citation>
    <scope>NUCLEOTIDE SEQUENCE [LARGE SCALE GENOMIC DNA]</scope>
    <source>
        <strain evidence="18 19">Marseille-Q0842</strain>
    </source>
</reference>
<keyword evidence="3" id="KW-0808">Transferase</keyword>
<keyword evidence="4" id="KW-0479">Metal-binding</keyword>
<dbReference type="PANTHER" id="PTHR43156:SF2">
    <property type="entry name" value="STAGE II SPORULATION PROTEIN E"/>
    <property type="match status" value="1"/>
</dbReference>
<evidence type="ECO:0000256" key="9">
    <source>
        <dbReference type="ARBA" id="ARBA00022842"/>
    </source>
</evidence>
<keyword evidence="10" id="KW-0904">Protein phosphatase</keyword>
<feature type="domain" description="PPM-type phosphatase" evidence="17">
    <location>
        <begin position="348"/>
        <end position="562"/>
    </location>
</feature>
<gene>
    <name evidence="18" type="ORF">H1R13_14140</name>
</gene>
<evidence type="ECO:0000256" key="6">
    <source>
        <dbReference type="ARBA" id="ARBA00022777"/>
    </source>
</evidence>
<keyword evidence="2" id="KW-0597">Phosphoprotein</keyword>
<comment type="function">
    <text evidence="13">Primarily acts as an independent SigF regulator that is sensitive to the osmosensory signal, mediating the cross talk of PknD with the SigF regulon. Possesses both phosphatase and kinase activities. The kinase domain functions as a classic anti-sigma factor-like kinase to phosphorylate the anti-anti-sigma factor domain at the canonical regulatory site, and the phosphatase domain antagonizes this activity.</text>
</comment>
<dbReference type="Proteomes" id="UP000517694">
    <property type="component" value="Unassembled WGS sequence"/>
</dbReference>
<dbReference type="GO" id="GO:0046872">
    <property type="term" value="F:metal ion binding"/>
    <property type="evidence" value="ECO:0007669"/>
    <property type="project" value="UniProtKB-KW"/>
</dbReference>
<dbReference type="SUPFAM" id="SSF55874">
    <property type="entry name" value="ATPase domain of HSP90 chaperone/DNA topoisomerase II/histidine kinase"/>
    <property type="match status" value="1"/>
</dbReference>
<evidence type="ECO:0000313" key="18">
    <source>
        <dbReference type="EMBL" id="MBC2866087.1"/>
    </source>
</evidence>
<dbReference type="RefSeq" id="WP_159669711.1">
    <property type="nucleotide sequence ID" value="NZ_JACMHY010000005.1"/>
</dbReference>
<dbReference type="InterPro" id="IPR001932">
    <property type="entry name" value="PPM-type_phosphatase-like_dom"/>
</dbReference>
<dbReference type="Pfam" id="PF07228">
    <property type="entry name" value="SpoIIE"/>
    <property type="match status" value="1"/>
</dbReference>
<evidence type="ECO:0000256" key="13">
    <source>
        <dbReference type="ARBA" id="ARBA00056274"/>
    </source>
</evidence>
<evidence type="ECO:0000259" key="17">
    <source>
        <dbReference type="SMART" id="SM00331"/>
    </source>
</evidence>
<dbReference type="InterPro" id="IPR052016">
    <property type="entry name" value="Bact_Sigma-Reg"/>
</dbReference>
<dbReference type="EMBL" id="JACMHY010000005">
    <property type="protein sequence ID" value="MBC2866087.1"/>
    <property type="molecule type" value="Genomic_DNA"/>
</dbReference>
<dbReference type="Gene3D" id="3.30.450.40">
    <property type="match status" value="1"/>
</dbReference>
<evidence type="ECO:0000259" key="16">
    <source>
        <dbReference type="SMART" id="SM00065"/>
    </source>
</evidence>
<proteinExistence type="predicted"/>
<evidence type="ECO:0000256" key="7">
    <source>
        <dbReference type="ARBA" id="ARBA00022801"/>
    </source>
</evidence>
<evidence type="ECO:0000256" key="10">
    <source>
        <dbReference type="ARBA" id="ARBA00022912"/>
    </source>
</evidence>
<evidence type="ECO:0000256" key="12">
    <source>
        <dbReference type="ARBA" id="ARBA00047761"/>
    </source>
</evidence>
<dbReference type="CDD" id="cd16936">
    <property type="entry name" value="HATPase_RsbW-like"/>
    <property type="match status" value="1"/>
</dbReference>
<dbReference type="FunFam" id="3.60.40.10:FF:000005">
    <property type="entry name" value="Serine/threonine protein phosphatase"/>
    <property type="match status" value="1"/>
</dbReference>
<comment type="caution">
    <text evidence="18">The sequence shown here is derived from an EMBL/GenBank/DDBJ whole genome shotgun (WGS) entry which is preliminary data.</text>
</comment>
<comment type="catalytic activity">
    <reaction evidence="12">
        <text>O-phospho-L-seryl-[protein] + H2O = L-seryl-[protein] + phosphate</text>
        <dbReference type="Rhea" id="RHEA:20629"/>
        <dbReference type="Rhea" id="RHEA-COMP:9863"/>
        <dbReference type="Rhea" id="RHEA-COMP:11604"/>
        <dbReference type="ChEBI" id="CHEBI:15377"/>
        <dbReference type="ChEBI" id="CHEBI:29999"/>
        <dbReference type="ChEBI" id="CHEBI:43474"/>
        <dbReference type="ChEBI" id="CHEBI:83421"/>
        <dbReference type="EC" id="3.1.3.16"/>
    </reaction>
</comment>
<evidence type="ECO:0000256" key="4">
    <source>
        <dbReference type="ARBA" id="ARBA00022723"/>
    </source>
</evidence>
<evidence type="ECO:0000256" key="5">
    <source>
        <dbReference type="ARBA" id="ARBA00022741"/>
    </source>
</evidence>
<dbReference type="OrthoDB" id="4327509at2"/>
<dbReference type="Pfam" id="PF13581">
    <property type="entry name" value="HATPase_c_2"/>
    <property type="match status" value="1"/>
</dbReference>
<evidence type="ECO:0000256" key="14">
    <source>
        <dbReference type="ARBA" id="ARBA00075117"/>
    </source>
</evidence>
<evidence type="ECO:0000256" key="1">
    <source>
        <dbReference type="ARBA" id="ARBA00013081"/>
    </source>
</evidence>
<evidence type="ECO:0000256" key="8">
    <source>
        <dbReference type="ARBA" id="ARBA00022840"/>
    </source>
</evidence>
<dbReference type="InterPro" id="IPR029016">
    <property type="entry name" value="GAF-like_dom_sf"/>
</dbReference>
<evidence type="ECO:0000256" key="11">
    <source>
        <dbReference type="ARBA" id="ARBA00023211"/>
    </source>
</evidence>
<evidence type="ECO:0000313" key="19">
    <source>
        <dbReference type="Proteomes" id="UP000517694"/>
    </source>
</evidence>
<evidence type="ECO:0000256" key="15">
    <source>
        <dbReference type="ARBA" id="ARBA00081350"/>
    </source>
</evidence>
<dbReference type="GO" id="GO:0004722">
    <property type="term" value="F:protein serine/threonine phosphatase activity"/>
    <property type="evidence" value="ECO:0007669"/>
    <property type="project" value="UniProtKB-EC"/>
</dbReference>
<protein>
    <recommendedName>
        <fullName evidence="1">protein-serine/threonine phosphatase</fullName>
        <ecNumber evidence="1">3.1.3.16</ecNumber>
    </recommendedName>
    <alternativeName>
        <fullName evidence="15">Protein-serine/threonine phosphatase</fullName>
    </alternativeName>
    <alternativeName>
        <fullName evidence="14">Serine/threonine-protein kinase</fullName>
    </alternativeName>
</protein>
<evidence type="ECO:0000256" key="2">
    <source>
        <dbReference type="ARBA" id="ARBA00022553"/>
    </source>
</evidence>
<dbReference type="InterPro" id="IPR036457">
    <property type="entry name" value="PPM-type-like_dom_sf"/>
</dbReference>
<keyword evidence="19" id="KW-1185">Reference proteome</keyword>
<evidence type="ECO:0000256" key="3">
    <source>
        <dbReference type="ARBA" id="ARBA00022679"/>
    </source>
</evidence>
<dbReference type="SMART" id="SM00065">
    <property type="entry name" value="GAF"/>
    <property type="match status" value="1"/>
</dbReference>
<dbReference type="InterPro" id="IPR003018">
    <property type="entry name" value="GAF"/>
</dbReference>
<dbReference type="SMART" id="SM00331">
    <property type="entry name" value="PP2C_SIG"/>
    <property type="match status" value="1"/>
</dbReference>
<keyword evidence="9" id="KW-0460">Magnesium</keyword>
<feature type="domain" description="GAF" evidence="16">
    <location>
        <begin position="195"/>
        <end position="328"/>
    </location>
</feature>
<organism evidence="18 19">
    <name type="scientific">Streptomyces mexicanus</name>
    <dbReference type="NCBI Taxonomy" id="178566"/>
    <lineage>
        <taxon>Bacteria</taxon>
        <taxon>Bacillati</taxon>
        <taxon>Actinomycetota</taxon>
        <taxon>Actinomycetes</taxon>
        <taxon>Kitasatosporales</taxon>
        <taxon>Streptomycetaceae</taxon>
        <taxon>Streptomyces</taxon>
    </lineage>
</organism>
<dbReference type="SUPFAM" id="SSF55781">
    <property type="entry name" value="GAF domain-like"/>
    <property type="match status" value="1"/>
</dbReference>
<dbReference type="InterPro" id="IPR003594">
    <property type="entry name" value="HATPase_dom"/>
</dbReference>
<keyword evidence="6" id="KW-0418">Kinase</keyword>
<keyword evidence="5" id="KW-0547">Nucleotide-binding</keyword>
<keyword evidence="8" id="KW-0067">ATP-binding</keyword>
<dbReference type="Gene3D" id="3.30.565.10">
    <property type="entry name" value="Histidine kinase-like ATPase, C-terminal domain"/>
    <property type="match status" value="1"/>
</dbReference>